<reference evidence="2" key="1">
    <citation type="journal article" date="2010" name="Science">
        <title>Plasticity of animal genome architecture unmasked by rapid evolution of a pelagic tunicate.</title>
        <authorList>
            <person name="Denoeud F."/>
            <person name="Henriet S."/>
            <person name="Mungpakdee S."/>
            <person name="Aury J.M."/>
            <person name="Da Silva C."/>
            <person name="Brinkmann H."/>
            <person name="Mikhaleva J."/>
            <person name="Olsen L.C."/>
            <person name="Jubin C."/>
            <person name="Canestro C."/>
            <person name="Bouquet J.M."/>
            <person name="Danks G."/>
            <person name="Poulain J."/>
            <person name="Campsteijn C."/>
            <person name="Adamski M."/>
            <person name="Cross I."/>
            <person name="Yadetie F."/>
            <person name="Muffato M."/>
            <person name="Louis A."/>
            <person name="Butcher S."/>
            <person name="Tsagkogeorga G."/>
            <person name="Konrad A."/>
            <person name="Singh S."/>
            <person name="Jensen M.F."/>
            <person name="Cong E.H."/>
            <person name="Eikeseth-Otteraa H."/>
            <person name="Noel B."/>
            <person name="Anthouard V."/>
            <person name="Porcel B.M."/>
            <person name="Kachouri-Lafond R."/>
            <person name="Nishino A."/>
            <person name="Ugolini M."/>
            <person name="Chourrout P."/>
            <person name="Nishida H."/>
            <person name="Aasland R."/>
            <person name="Huzurbazar S."/>
            <person name="Westhof E."/>
            <person name="Delsuc F."/>
            <person name="Lehrach H."/>
            <person name="Reinhardt R."/>
            <person name="Weissenbach J."/>
            <person name="Roy S.W."/>
            <person name="Artiguenave F."/>
            <person name="Postlethwait J.H."/>
            <person name="Manak J.R."/>
            <person name="Thompson E.M."/>
            <person name="Jaillon O."/>
            <person name="Du Pasquier L."/>
            <person name="Boudinot P."/>
            <person name="Liberles D.A."/>
            <person name="Volff J.N."/>
            <person name="Philippe H."/>
            <person name="Lenhard B."/>
            <person name="Roest Crollius H."/>
            <person name="Wincker P."/>
            <person name="Chourrout D."/>
        </authorList>
    </citation>
    <scope>NUCLEOTIDE SEQUENCE [LARGE SCALE GENOMIC DNA]</scope>
</reference>
<protein>
    <recommendedName>
        <fullName evidence="1">PID domain-containing protein</fullName>
    </recommendedName>
</protein>
<dbReference type="AlphaFoldDB" id="E4XMV8"/>
<organism evidence="2">
    <name type="scientific">Oikopleura dioica</name>
    <name type="common">Tunicate</name>
    <dbReference type="NCBI Taxonomy" id="34765"/>
    <lineage>
        <taxon>Eukaryota</taxon>
        <taxon>Metazoa</taxon>
        <taxon>Chordata</taxon>
        <taxon>Tunicata</taxon>
        <taxon>Appendicularia</taxon>
        <taxon>Copelata</taxon>
        <taxon>Oikopleuridae</taxon>
        <taxon>Oikopleura</taxon>
    </lineage>
</organism>
<evidence type="ECO:0000313" key="3">
    <source>
        <dbReference type="Proteomes" id="UP000001307"/>
    </source>
</evidence>
<dbReference type="PROSITE" id="PS01179">
    <property type="entry name" value="PID"/>
    <property type="match status" value="1"/>
</dbReference>
<dbReference type="InterPro" id="IPR011993">
    <property type="entry name" value="PH-like_dom_sf"/>
</dbReference>
<feature type="domain" description="PID" evidence="1">
    <location>
        <begin position="9"/>
        <end position="107"/>
    </location>
</feature>
<dbReference type="InterPro" id="IPR006020">
    <property type="entry name" value="PTB/PI_dom"/>
</dbReference>
<dbReference type="CDD" id="cd13157">
    <property type="entry name" value="PTB_tensin-related"/>
    <property type="match status" value="1"/>
</dbReference>
<proteinExistence type="predicted"/>
<dbReference type="EMBL" id="FN653080">
    <property type="protein sequence ID" value="CBY11254.1"/>
    <property type="molecule type" value="Genomic_DNA"/>
</dbReference>
<gene>
    <name evidence="2" type="ORF">GSOID_T00015506001</name>
</gene>
<accession>E4XMV8</accession>
<dbReference type="Proteomes" id="UP000001307">
    <property type="component" value="Unassembled WGS sequence"/>
</dbReference>
<dbReference type="OrthoDB" id="10013007at2759"/>
<dbReference type="PANTHER" id="PTHR15832">
    <property type="entry name" value="SHC (SRC HOMOLOGY DOMAIN C-TERMINAL) ADAPTOR HOMOLOG"/>
    <property type="match status" value="1"/>
</dbReference>
<evidence type="ECO:0000259" key="1">
    <source>
        <dbReference type="PROSITE" id="PS01179"/>
    </source>
</evidence>
<dbReference type="Gene3D" id="2.30.29.30">
    <property type="entry name" value="Pleckstrin-homology domain (PH domain)/Phosphotyrosine-binding domain (PTB)"/>
    <property type="match status" value="1"/>
</dbReference>
<dbReference type="SUPFAM" id="SSF50729">
    <property type="entry name" value="PH domain-like"/>
    <property type="match status" value="1"/>
</dbReference>
<evidence type="ECO:0000313" key="2">
    <source>
        <dbReference type="EMBL" id="CBY11254.1"/>
    </source>
</evidence>
<dbReference type="InParanoid" id="E4XMV8"/>
<keyword evidence="3" id="KW-1185">Reference proteome</keyword>
<sequence length="141" mass="16105">MDVNEPPRKATYIGSFPVTLNNPRDRAQFIAKQLDSINKDPATKTTGTSVVISMALCGIKISSLNAQETYMVHALRRVSFSTCLSQLFAFAARDPGQPLNRQYCHVFRTPSVSYFHQNENENFRKNLKKSYSKNLWHHLQI</sequence>
<dbReference type="PANTHER" id="PTHR15832:SF2">
    <property type="entry name" value="SH2 DOMAIN-CONTAINING PROTEIN"/>
    <property type="match status" value="1"/>
</dbReference>
<name>E4XMV8_OIKDI</name>
<dbReference type="Pfam" id="PF00640">
    <property type="entry name" value="PID"/>
    <property type="match status" value="1"/>
</dbReference>